<evidence type="ECO:0000256" key="6">
    <source>
        <dbReference type="ARBA" id="ARBA00022777"/>
    </source>
</evidence>
<comment type="subcellular location">
    <subcellularLocation>
        <location evidence="2">Cell membrane</location>
    </subcellularLocation>
</comment>
<dbReference type="PANTHER" id="PTHR43047:SF72">
    <property type="entry name" value="OSMOSENSING HISTIDINE PROTEIN KINASE SLN1"/>
    <property type="match status" value="1"/>
</dbReference>
<sequence>MTPTLKLEAVVPPTDDDGAELWATFYTFRIEADGSASFPFVSHTCAELFGFSAQEAMRDVSLMHDAVHPDDRRRFDEEGRRSLRDLQLLRWRGRIVRRDGSTCPVRITSRPARLPDGATEWHGVVVEDPASRGDAHHGPDGAVAVRQADALAMLGHDVAAPLTAILACAELALEEVNRERRQPPRDINAAAVRRCLEVVVRQSHRLEAIRGDLLILAAADADTVDARGTSVDVLAQLDAAADLASADVTVSVDCPAGLCCTVQPSHLSQMLSNLVSNAVRHARREVVLSASRVGDRVLVTVTDDGPGVPAEVVPSLFTRFSHTGAAVRPAGAGTGLGLYIVRVLARANHGTVVHTPTDSGARFTLALPAA</sequence>
<evidence type="ECO:0000256" key="1">
    <source>
        <dbReference type="ARBA" id="ARBA00000085"/>
    </source>
</evidence>
<dbReference type="PRINTS" id="PR00344">
    <property type="entry name" value="BCTRLSENSOR"/>
</dbReference>
<dbReference type="PROSITE" id="PS50112">
    <property type="entry name" value="PAS"/>
    <property type="match status" value="1"/>
</dbReference>
<dbReference type="InterPro" id="IPR036890">
    <property type="entry name" value="HATPase_C_sf"/>
</dbReference>
<name>A0ABU5KBM1_9ACTN</name>
<evidence type="ECO:0000256" key="3">
    <source>
        <dbReference type="ARBA" id="ARBA00012438"/>
    </source>
</evidence>
<keyword evidence="11" id="KW-1185">Reference proteome</keyword>
<dbReference type="InterPro" id="IPR005467">
    <property type="entry name" value="His_kinase_dom"/>
</dbReference>
<organism evidence="10 11">
    <name type="scientific">Nocardioides renjunii</name>
    <dbReference type="NCBI Taxonomy" id="3095075"/>
    <lineage>
        <taxon>Bacteria</taxon>
        <taxon>Bacillati</taxon>
        <taxon>Actinomycetota</taxon>
        <taxon>Actinomycetes</taxon>
        <taxon>Propionibacteriales</taxon>
        <taxon>Nocardioidaceae</taxon>
        <taxon>Nocardioides</taxon>
    </lineage>
</organism>
<dbReference type="NCBIfam" id="TIGR00229">
    <property type="entry name" value="sensory_box"/>
    <property type="match status" value="1"/>
</dbReference>
<keyword evidence="5" id="KW-0808">Transferase</keyword>
<evidence type="ECO:0000256" key="2">
    <source>
        <dbReference type="ARBA" id="ARBA00004236"/>
    </source>
</evidence>
<dbReference type="PROSITE" id="PS50109">
    <property type="entry name" value="HIS_KIN"/>
    <property type="match status" value="1"/>
</dbReference>
<dbReference type="RefSeq" id="WP_172271069.1">
    <property type="nucleotide sequence ID" value="NZ_JAXQPW010000004.1"/>
</dbReference>
<evidence type="ECO:0000256" key="4">
    <source>
        <dbReference type="ARBA" id="ARBA00022553"/>
    </source>
</evidence>
<gene>
    <name evidence="10" type="ORF">SFC79_11460</name>
</gene>
<comment type="catalytic activity">
    <reaction evidence="1">
        <text>ATP + protein L-histidine = ADP + protein N-phospho-L-histidine.</text>
        <dbReference type="EC" id="2.7.13.3"/>
    </reaction>
</comment>
<keyword evidence="6 10" id="KW-0418">Kinase</keyword>
<keyword evidence="7" id="KW-0902">Two-component regulatory system</keyword>
<dbReference type="GO" id="GO:0016301">
    <property type="term" value="F:kinase activity"/>
    <property type="evidence" value="ECO:0007669"/>
    <property type="project" value="UniProtKB-KW"/>
</dbReference>
<dbReference type="SUPFAM" id="SSF47384">
    <property type="entry name" value="Homodimeric domain of signal transducing histidine kinase"/>
    <property type="match status" value="1"/>
</dbReference>
<dbReference type="CDD" id="cd00130">
    <property type="entry name" value="PAS"/>
    <property type="match status" value="1"/>
</dbReference>
<protein>
    <recommendedName>
        <fullName evidence="3">histidine kinase</fullName>
        <ecNumber evidence="3">2.7.13.3</ecNumber>
    </recommendedName>
</protein>
<evidence type="ECO:0000313" key="11">
    <source>
        <dbReference type="Proteomes" id="UP001291999"/>
    </source>
</evidence>
<evidence type="ECO:0000256" key="7">
    <source>
        <dbReference type="ARBA" id="ARBA00023012"/>
    </source>
</evidence>
<dbReference type="Proteomes" id="UP001291999">
    <property type="component" value="Unassembled WGS sequence"/>
</dbReference>
<dbReference type="InterPro" id="IPR003594">
    <property type="entry name" value="HATPase_dom"/>
</dbReference>
<comment type="caution">
    <text evidence="10">The sequence shown here is derived from an EMBL/GenBank/DDBJ whole genome shotgun (WGS) entry which is preliminary data.</text>
</comment>
<dbReference type="Pfam" id="PF02518">
    <property type="entry name" value="HATPase_c"/>
    <property type="match status" value="1"/>
</dbReference>
<dbReference type="Gene3D" id="1.10.287.130">
    <property type="match status" value="1"/>
</dbReference>
<dbReference type="Gene3D" id="3.30.565.10">
    <property type="entry name" value="Histidine kinase-like ATPase, C-terminal domain"/>
    <property type="match status" value="1"/>
</dbReference>
<dbReference type="InterPro" id="IPR013655">
    <property type="entry name" value="PAS_fold_3"/>
</dbReference>
<dbReference type="InterPro" id="IPR035965">
    <property type="entry name" value="PAS-like_dom_sf"/>
</dbReference>
<proteinExistence type="predicted"/>
<dbReference type="InterPro" id="IPR036097">
    <property type="entry name" value="HisK_dim/P_sf"/>
</dbReference>
<keyword evidence="4" id="KW-0597">Phosphoprotein</keyword>
<dbReference type="Pfam" id="PF08447">
    <property type="entry name" value="PAS_3"/>
    <property type="match status" value="1"/>
</dbReference>
<dbReference type="InterPro" id="IPR000014">
    <property type="entry name" value="PAS"/>
</dbReference>
<feature type="domain" description="PAS" evidence="9">
    <location>
        <begin position="28"/>
        <end position="86"/>
    </location>
</feature>
<dbReference type="CDD" id="cd00082">
    <property type="entry name" value="HisKA"/>
    <property type="match status" value="1"/>
</dbReference>
<feature type="domain" description="Histidine kinase" evidence="8">
    <location>
        <begin position="153"/>
        <end position="370"/>
    </location>
</feature>
<evidence type="ECO:0000259" key="9">
    <source>
        <dbReference type="PROSITE" id="PS50112"/>
    </source>
</evidence>
<dbReference type="SMART" id="SM00388">
    <property type="entry name" value="HisKA"/>
    <property type="match status" value="1"/>
</dbReference>
<dbReference type="SUPFAM" id="SSF55874">
    <property type="entry name" value="ATPase domain of HSP90 chaperone/DNA topoisomerase II/histidine kinase"/>
    <property type="match status" value="1"/>
</dbReference>
<dbReference type="InterPro" id="IPR004358">
    <property type="entry name" value="Sig_transdc_His_kin-like_C"/>
</dbReference>
<evidence type="ECO:0000259" key="8">
    <source>
        <dbReference type="PROSITE" id="PS50109"/>
    </source>
</evidence>
<accession>A0ABU5KBM1</accession>
<dbReference type="PANTHER" id="PTHR43047">
    <property type="entry name" value="TWO-COMPONENT HISTIDINE PROTEIN KINASE"/>
    <property type="match status" value="1"/>
</dbReference>
<dbReference type="EC" id="2.7.13.3" evidence="3"/>
<evidence type="ECO:0000256" key="5">
    <source>
        <dbReference type="ARBA" id="ARBA00022679"/>
    </source>
</evidence>
<reference evidence="10 11" key="1">
    <citation type="submission" date="2023-11" db="EMBL/GenBank/DDBJ databases">
        <title>Novel species in genus Nocardioides.</title>
        <authorList>
            <person name="Zhou H."/>
        </authorList>
    </citation>
    <scope>NUCLEOTIDE SEQUENCE [LARGE SCALE GENOMIC DNA]</scope>
    <source>
        <strain evidence="10 11">S-58</strain>
    </source>
</reference>
<dbReference type="InterPro" id="IPR003661">
    <property type="entry name" value="HisK_dim/P_dom"/>
</dbReference>
<evidence type="ECO:0000313" key="10">
    <source>
        <dbReference type="EMBL" id="MDZ5662382.1"/>
    </source>
</evidence>
<dbReference type="SMART" id="SM00387">
    <property type="entry name" value="HATPase_c"/>
    <property type="match status" value="1"/>
</dbReference>
<dbReference type="EMBL" id="JAXQPW010000004">
    <property type="protein sequence ID" value="MDZ5662382.1"/>
    <property type="molecule type" value="Genomic_DNA"/>
</dbReference>
<dbReference type="SUPFAM" id="SSF55785">
    <property type="entry name" value="PYP-like sensor domain (PAS domain)"/>
    <property type="match status" value="1"/>
</dbReference>
<dbReference type="Gene3D" id="3.30.450.20">
    <property type="entry name" value="PAS domain"/>
    <property type="match status" value="1"/>
</dbReference>